<reference evidence="2 3" key="1">
    <citation type="submission" date="2023-10" db="EMBL/GenBank/DDBJ databases">
        <title>Screening of Alkalihalobacillus lindianensis BZ-TG-R113 and Its Alleviation of Salt Stress on Rapeseed Growth.</title>
        <authorList>
            <person name="Zhao B."/>
            <person name="Guo T."/>
        </authorList>
    </citation>
    <scope>NUCLEOTIDE SEQUENCE [LARGE SCALE GENOMIC DNA]</scope>
    <source>
        <strain evidence="2 3">BZ-TG-R113</strain>
    </source>
</reference>
<protein>
    <submittedName>
        <fullName evidence="2">VOC family protein</fullName>
    </submittedName>
</protein>
<accession>A0ABU3X974</accession>
<keyword evidence="3" id="KW-1185">Reference proteome</keyword>
<dbReference type="InterPro" id="IPR037523">
    <property type="entry name" value="VOC_core"/>
</dbReference>
<evidence type="ECO:0000313" key="3">
    <source>
        <dbReference type="Proteomes" id="UP001287282"/>
    </source>
</evidence>
<dbReference type="SUPFAM" id="SSF54593">
    <property type="entry name" value="Glyoxalase/Bleomycin resistance protein/Dihydroxybiphenyl dioxygenase"/>
    <property type="match status" value="1"/>
</dbReference>
<dbReference type="InterPro" id="IPR004360">
    <property type="entry name" value="Glyas_Fos-R_dOase_dom"/>
</dbReference>
<comment type="caution">
    <text evidence="2">The sequence shown here is derived from an EMBL/GenBank/DDBJ whole genome shotgun (WGS) entry which is preliminary data.</text>
</comment>
<dbReference type="InterPro" id="IPR029068">
    <property type="entry name" value="Glyas_Bleomycin-R_OHBP_Dase"/>
</dbReference>
<sequence length="126" mass="14752">MDLTHVRLLVDNYKESFLFYRDLLGFEVTWGDALSLYGQFKVGNVNVGLFERKQMAEAVGFPYSPDDHRVDRVALILKVESVEESYNELKEKVEFVTKPKEQEDWGIKVAHFRDIDGFLIEIYENL</sequence>
<name>A0ABU3X974_9BACI</name>
<evidence type="ECO:0000259" key="1">
    <source>
        <dbReference type="PROSITE" id="PS51819"/>
    </source>
</evidence>
<dbReference type="PANTHER" id="PTHR21366:SF22">
    <property type="entry name" value="VOC DOMAIN-CONTAINING PROTEIN"/>
    <property type="match status" value="1"/>
</dbReference>
<dbReference type="EMBL" id="JAWJBA010000001">
    <property type="protein sequence ID" value="MDV2684014.1"/>
    <property type="molecule type" value="Genomic_DNA"/>
</dbReference>
<dbReference type="Gene3D" id="3.10.180.10">
    <property type="entry name" value="2,3-Dihydroxybiphenyl 1,2-Dioxygenase, domain 1"/>
    <property type="match status" value="1"/>
</dbReference>
<dbReference type="Proteomes" id="UP001287282">
    <property type="component" value="Unassembled WGS sequence"/>
</dbReference>
<dbReference type="RefSeq" id="WP_317121233.1">
    <property type="nucleotide sequence ID" value="NZ_JAWJBA010000001.1"/>
</dbReference>
<feature type="domain" description="VOC" evidence="1">
    <location>
        <begin position="2"/>
        <end position="125"/>
    </location>
</feature>
<dbReference type="InterPro" id="IPR050383">
    <property type="entry name" value="GlyoxalaseI/FosfomycinResist"/>
</dbReference>
<gene>
    <name evidence="2" type="ORF">RYX56_06460</name>
</gene>
<evidence type="ECO:0000313" key="2">
    <source>
        <dbReference type="EMBL" id="MDV2684014.1"/>
    </source>
</evidence>
<organism evidence="2 3">
    <name type="scientific">Alkalihalophilus lindianensis</name>
    <dbReference type="NCBI Taxonomy" id="1630542"/>
    <lineage>
        <taxon>Bacteria</taxon>
        <taxon>Bacillati</taxon>
        <taxon>Bacillota</taxon>
        <taxon>Bacilli</taxon>
        <taxon>Bacillales</taxon>
        <taxon>Bacillaceae</taxon>
        <taxon>Alkalihalophilus</taxon>
    </lineage>
</organism>
<dbReference type="PANTHER" id="PTHR21366">
    <property type="entry name" value="GLYOXALASE FAMILY PROTEIN"/>
    <property type="match status" value="1"/>
</dbReference>
<dbReference type="PROSITE" id="PS51819">
    <property type="entry name" value="VOC"/>
    <property type="match status" value="1"/>
</dbReference>
<dbReference type="Pfam" id="PF00903">
    <property type="entry name" value="Glyoxalase"/>
    <property type="match status" value="1"/>
</dbReference>
<proteinExistence type="predicted"/>